<comment type="caution">
    <text evidence="2">The sequence shown here is derived from an EMBL/GenBank/DDBJ whole genome shotgun (WGS) entry which is preliminary data.</text>
</comment>
<sequence>MVHQMKIKRVRINLKFFISEICIDSNKQFNVDKTIPKYNQCFFDICKMRRKLGKRVFIEVTVKKTWCLSAILLISLVPKSVSINISTFVLLAMQISKPLFLYSWLLYGAAFLDVLIIVCTFVWVHAVKLFIITTKGPVRTTKIDCVDPCTERKAINLLLLNELKKGHKCTWTNNSVWLYKLYCGLFFLIISNIKKNSLYYFCDTYVHIYFYNAINGQCCACECEERSCNGRCNSKSSNRSCCCDSRADPIEKSCIRHVIDSWAFIVFKYFNPRMLNLFFFFFFFLLLFMLCAKFFLKKKKKERCVEAEVANETGALAVSSWLKYLQLFFRDLVLGILMMLYIPVFGYFNGWFVFFAGAVLIRWAIMWKRSRIPRSSVPFPQSFFVFVFCFLRLFLSLKGIVL</sequence>
<name>X6NY76_RETFI</name>
<keyword evidence="3" id="KW-1185">Reference proteome</keyword>
<feature type="transmembrane region" description="Helical" evidence="1">
    <location>
        <begin position="377"/>
        <end position="395"/>
    </location>
</feature>
<keyword evidence="1" id="KW-1133">Transmembrane helix</keyword>
<organism evidence="2 3">
    <name type="scientific">Reticulomyxa filosa</name>
    <dbReference type="NCBI Taxonomy" id="46433"/>
    <lineage>
        <taxon>Eukaryota</taxon>
        <taxon>Sar</taxon>
        <taxon>Rhizaria</taxon>
        <taxon>Retaria</taxon>
        <taxon>Foraminifera</taxon>
        <taxon>Monothalamids</taxon>
        <taxon>Reticulomyxidae</taxon>
        <taxon>Reticulomyxa</taxon>
    </lineage>
</organism>
<feature type="transmembrane region" description="Helical" evidence="1">
    <location>
        <begin position="176"/>
        <end position="193"/>
    </location>
</feature>
<gene>
    <name evidence="2" type="ORF">RFI_06208</name>
</gene>
<evidence type="ECO:0000313" key="3">
    <source>
        <dbReference type="Proteomes" id="UP000023152"/>
    </source>
</evidence>
<feature type="transmembrane region" description="Helical" evidence="1">
    <location>
        <begin position="65"/>
        <end position="92"/>
    </location>
</feature>
<evidence type="ECO:0000313" key="2">
    <source>
        <dbReference type="EMBL" id="ETO30911.1"/>
    </source>
</evidence>
<keyword evidence="1" id="KW-0812">Transmembrane</keyword>
<accession>X6NY76</accession>
<reference evidence="2 3" key="1">
    <citation type="journal article" date="2013" name="Curr. Biol.">
        <title>The Genome of the Foraminiferan Reticulomyxa filosa.</title>
        <authorList>
            <person name="Glockner G."/>
            <person name="Hulsmann N."/>
            <person name="Schleicher M."/>
            <person name="Noegel A.A."/>
            <person name="Eichinger L."/>
            <person name="Gallinger C."/>
            <person name="Pawlowski J."/>
            <person name="Sierra R."/>
            <person name="Euteneuer U."/>
            <person name="Pillet L."/>
            <person name="Moustafa A."/>
            <person name="Platzer M."/>
            <person name="Groth M."/>
            <person name="Szafranski K."/>
            <person name="Schliwa M."/>
        </authorList>
    </citation>
    <scope>NUCLEOTIDE SEQUENCE [LARGE SCALE GENOMIC DNA]</scope>
</reference>
<feature type="transmembrane region" description="Helical" evidence="1">
    <location>
        <begin position="277"/>
        <end position="296"/>
    </location>
</feature>
<evidence type="ECO:0000256" key="1">
    <source>
        <dbReference type="SAM" id="Phobius"/>
    </source>
</evidence>
<protein>
    <submittedName>
        <fullName evidence="2">Uncharacterized protein</fullName>
    </submittedName>
</protein>
<dbReference type="AlphaFoldDB" id="X6NY76"/>
<keyword evidence="1" id="KW-0472">Membrane</keyword>
<dbReference type="Proteomes" id="UP000023152">
    <property type="component" value="Unassembled WGS sequence"/>
</dbReference>
<dbReference type="EMBL" id="ASPP01005242">
    <property type="protein sequence ID" value="ETO30911.1"/>
    <property type="molecule type" value="Genomic_DNA"/>
</dbReference>
<feature type="transmembrane region" description="Helical" evidence="1">
    <location>
        <begin position="104"/>
        <end position="126"/>
    </location>
</feature>
<proteinExistence type="predicted"/>